<feature type="transmembrane region" description="Helical" evidence="2">
    <location>
        <begin position="30"/>
        <end position="58"/>
    </location>
</feature>
<feature type="region of interest" description="Disordered" evidence="1">
    <location>
        <begin position="65"/>
        <end position="88"/>
    </location>
</feature>
<evidence type="ECO:0000313" key="3">
    <source>
        <dbReference type="EMBL" id="KAJ8411276.1"/>
    </source>
</evidence>
<keyword evidence="2" id="KW-0812">Transmembrane</keyword>
<proteinExistence type="predicted"/>
<dbReference type="Proteomes" id="UP001221898">
    <property type="component" value="Unassembled WGS sequence"/>
</dbReference>
<organism evidence="3 4">
    <name type="scientific">Aldrovandia affinis</name>
    <dbReference type="NCBI Taxonomy" id="143900"/>
    <lineage>
        <taxon>Eukaryota</taxon>
        <taxon>Metazoa</taxon>
        <taxon>Chordata</taxon>
        <taxon>Craniata</taxon>
        <taxon>Vertebrata</taxon>
        <taxon>Euteleostomi</taxon>
        <taxon>Actinopterygii</taxon>
        <taxon>Neopterygii</taxon>
        <taxon>Teleostei</taxon>
        <taxon>Notacanthiformes</taxon>
        <taxon>Halosauridae</taxon>
        <taxon>Aldrovandia</taxon>
    </lineage>
</organism>
<evidence type="ECO:0000256" key="2">
    <source>
        <dbReference type="SAM" id="Phobius"/>
    </source>
</evidence>
<evidence type="ECO:0000313" key="4">
    <source>
        <dbReference type="Proteomes" id="UP001221898"/>
    </source>
</evidence>
<gene>
    <name evidence="3" type="ORF">AAFF_G00172820</name>
</gene>
<comment type="caution">
    <text evidence="3">The sequence shown here is derived from an EMBL/GenBank/DDBJ whole genome shotgun (WGS) entry which is preliminary data.</text>
</comment>
<name>A0AAD7T0V4_9TELE</name>
<keyword evidence="2" id="KW-1133">Transmembrane helix</keyword>
<sequence length="88" mass="9702">MLFCRLFRLPWCIVGKGAVRKRRVVGPRCTCFRILSIIFVMLAGALIASLALSSYAVYLMAQRLQPGSSERKTKAAAFSLHGGQSPRT</sequence>
<dbReference type="AlphaFoldDB" id="A0AAD7T0V4"/>
<accession>A0AAD7T0V4</accession>
<protein>
    <submittedName>
        <fullName evidence="3">Uncharacterized protein</fullName>
    </submittedName>
</protein>
<dbReference type="EMBL" id="JAINUG010000023">
    <property type="protein sequence ID" value="KAJ8411276.1"/>
    <property type="molecule type" value="Genomic_DNA"/>
</dbReference>
<evidence type="ECO:0000256" key="1">
    <source>
        <dbReference type="SAM" id="MobiDB-lite"/>
    </source>
</evidence>
<keyword evidence="2" id="KW-0472">Membrane</keyword>
<keyword evidence="4" id="KW-1185">Reference proteome</keyword>
<reference evidence="3" key="1">
    <citation type="journal article" date="2023" name="Science">
        <title>Genome structures resolve the early diversification of teleost fishes.</title>
        <authorList>
            <person name="Parey E."/>
            <person name="Louis A."/>
            <person name="Montfort J."/>
            <person name="Bouchez O."/>
            <person name="Roques C."/>
            <person name="Iampietro C."/>
            <person name="Lluch J."/>
            <person name="Castinel A."/>
            <person name="Donnadieu C."/>
            <person name="Desvignes T."/>
            <person name="Floi Bucao C."/>
            <person name="Jouanno E."/>
            <person name="Wen M."/>
            <person name="Mejri S."/>
            <person name="Dirks R."/>
            <person name="Jansen H."/>
            <person name="Henkel C."/>
            <person name="Chen W.J."/>
            <person name="Zahm M."/>
            <person name="Cabau C."/>
            <person name="Klopp C."/>
            <person name="Thompson A.W."/>
            <person name="Robinson-Rechavi M."/>
            <person name="Braasch I."/>
            <person name="Lecointre G."/>
            <person name="Bobe J."/>
            <person name="Postlethwait J.H."/>
            <person name="Berthelot C."/>
            <person name="Roest Crollius H."/>
            <person name="Guiguen Y."/>
        </authorList>
    </citation>
    <scope>NUCLEOTIDE SEQUENCE</scope>
    <source>
        <strain evidence="3">NC1722</strain>
    </source>
</reference>